<protein>
    <submittedName>
        <fullName evidence="1">Uncharacterized protein</fullName>
    </submittedName>
</protein>
<reference evidence="1 2" key="1">
    <citation type="submission" date="2012-05" db="EMBL/GenBank/DDBJ databases">
        <title>Finished plasmid 3 of genome of Oscillatoria sp. PCC 7112.</title>
        <authorList>
            <consortium name="US DOE Joint Genome Institute"/>
            <person name="Gugger M."/>
            <person name="Coursin T."/>
            <person name="Rippka R."/>
            <person name="Tandeau De Marsac N."/>
            <person name="Huntemann M."/>
            <person name="Wei C.-L."/>
            <person name="Han J."/>
            <person name="Detter J.C."/>
            <person name="Han C."/>
            <person name="Tapia R."/>
            <person name="Davenport K."/>
            <person name="Daligault H."/>
            <person name="Erkkila T."/>
            <person name="Gu W."/>
            <person name="Munk A.C.C."/>
            <person name="Teshima H."/>
            <person name="Xu Y."/>
            <person name="Chain P."/>
            <person name="Chen A."/>
            <person name="Krypides N."/>
            <person name="Mavromatis K."/>
            <person name="Markowitz V."/>
            <person name="Szeto E."/>
            <person name="Ivanova N."/>
            <person name="Mikhailova N."/>
            <person name="Ovchinnikova G."/>
            <person name="Pagani I."/>
            <person name="Pati A."/>
            <person name="Goodwin L."/>
            <person name="Peters L."/>
            <person name="Pitluck S."/>
            <person name="Woyke T."/>
            <person name="Kerfeld C."/>
        </authorList>
    </citation>
    <scope>NUCLEOTIDE SEQUENCE [LARGE SCALE GENOMIC DNA]</scope>
    <source>
        <strain evidence="1 2">PCC 7112</strain>
        <plasmid evidence="1 2">pOSC7112.03</plasmid>
    </source>
</reference>
<organism evidence="1 2">
    <name type="scientific">Phormidium nigroviride PCC 7112</name>
    <dbReference type="NCBI Taxonomy" id="179408"/>
    <lineage>
        <taxon>Bacteria</taxon>
        <taxon>Bacillati</taxon>
        <taxon>Cyanobacteriota</taxon>
        <taxon>Cyanophyceae</taxon>
        <taxon>Oscillatoriophycideae</taxon>
        <taxon>Oscillatoriales</taxon>
        <taxon>Oscillatoriaceae</taxon>
        <taxon>Phormidium</taxon>
    </lineage>
</organism>
<geneLocation type="plasmid" evidence="1 2">
    <name>pOSC7112.03</name>
</geneLocation>
<dbReference type="KEGG" id="oni:Osc7112_6740"/>
<dbReference type="HOGENOM" id="CLU_3046054_0_0_3"/>
<keyword evidence="2" id="KW-1185">Reference proteome</keyword>
<sequence>MCWLESSERLRFLRSKAFKALAGDGYTPQISEIEPAGEQLRGQARINALPLAGE</sequence>
<dbReference type="AlphaFoldDB" id="K9VTE8"/>
<proteinExistence type="predicted"/>
<gene>
    <name evidence="1" type="ORF">Osc7112_6740</name>
</gene>
<keyword evidence="1" id="KW-0614">Plasmid</keyword>
<evidence type="ECO:0000313" key="1">
    <source>
        <dbReference type="EMBL" id="AFZ10839.1"/>
    </source>
</evidence>
<evidence type="ECO:0000313" key="2">
    <source>
        <dbReference type="Proteomes" id="UP000010478"/>
    </source>
</evidence>
<dbReference type="EMBL" id="CP003617">
    <property type="protein sequence ID" value="AFZ10839.1"/>
    <property type="molecule type" value="Genomic_DNA"/>
</dbReference>
<accession>K9VTE8</accession>
<name>K9VTE8_9CYAN</name>
<dbReference type="Proteomes" id="UP000010478">
    <property type="component" value="Plasmid pOSC7112.03"/>
</dbReference>
<dbReference type="RefSeq" id="WP_015179804.1">
    <property type="nucleotide sequence ID" value="NC_019731.1"/>
</dbReference>